<proteinExistence type="predicted"/>
<feature type="compositionally biased region" description="Basic and acidic residues" evidence="1">
    <location>
        <begin position="499"/>
        <end position="509"/>
    </location>
</feature>
<dbReference type="HOGENOM" id="CLU_020173_1_0_1"/>
<accession>F4RAP0</accession>
<dbReference type="GeneID" id="18936597"/>
<feature type="region of interest" description="Disordered" evidence="1">
    <location>
        <begin position="520"/>
        <end position="622"/>
    </location>
</feature>
<evidence type="ECO:0000256" key="1">
    <source>
        <dbReference type="SAM" id="MobiDB-lite"/>
    </source>
</evidence>
<feature type="compositionally biased region" description="Pro residues" evidence="1">
    <location>
        <begin position="30"/>
        <end position="40"/>
    </location>
</feature>
<dbReference type="PANTHER" id="PTHR18898">
    <property type="entry name" value="NUCLEOPROTEIN TPR-RELATED"/>
    <property type="match status" value="1"/>
</dbReference>
<feature type="compositionally biased region" description="Low complexity" evidence="1">
    <location>
        <begin position="90"/>
        <end position="107"/>
    </location>
</feature>
<dbReference type="InParanoid" id="F4RAP0"/>
<dbReference type="PANTHER" id="PTHR18898:SF2">
    <property type="entry name" value="NUCLEOPROTEIN TPR"/>
    <property type="match status" value="1"/>
</dbReference>
<dbReference type="GO" id="GO:0005643">
    <property type="term" value="C:nuclear pore"/>
    <property type="evidence" value="ECO:0007669"/>
    <property type="project" value="TreeGrafter"/>
</dbReference>
<evidence type="ECO:0000313" key="3">
    <source>
        <dbReference type="Proteomes" id="UP000001072"/>
    </source>
</evidence>
<dbReference type="AlphaFoldDB" id="F4RAP0"/>
<organism evidence="3">
    <name type="scientific">Melampsora larici-populina (strain 98AG31 / pathotype 3-4-7)</name>
    <name type="common">Poplar leaf rust fungus</name>
    <dbReference type="NCBI Taxonomy" id="747676"/>
    <lineage>
        <taxon>Eukaryota</taxon>
        <taxon>Fungi</taxon>
        <taxon>Dikarya</taxon>
        <taxon>Basidiomycota</taxon>
        <taxon>Pucciniomycotina</taxon>
        <taxon>Pucciniomycetes</taxon>
        <taxon>Pucciniales</taxon>
        <taxon>Melampsoraceae</taxon>
        <taxon>Melampsora</taxon>
    </lineage>
</organism>
<feature type="region of interest" description="Disordered" evidence="1">
    <location>
        <begin position="81"/>
        <end position="184"/>
    </location>
</feature>
<feature type="compositionally biased region" description="Acidic residues" evidence="1">
    <location>
        <begin position="529"/>
        <end position="587"/>
    </location>
</feature>
<dbReference type="VEuPathDB" id="FungiDB:MELLADRAFT_93513"/>
<sequence>MDPPVDTPASQQLMLPPVGPAANEQLTIPPGEPPTNQPLIIPPANPIDLQLISRQLAAQNELIQKMQNDASARDEEYNLLSKKFDKISVKKSSTKSTKAKPRASTSAIPTATQTSEKKSRRHSSVTTKIKPASSGARKSKVSPTKTPKRPLTSAKSTPKSTSKTSRRASAPPPKSSPVKQDPNQLDTLEVPEGFQKTKDCFYAFIRILWNMMEKGSIPVVPDPERLAKFNAQFTEAAQITEVADSSTEQDLIPHNEIVTLADARSGRIKIGRGIVHVQDFFLRYSLAMLAKLGIRRWCPDLTDAPDSLWNEACRISAIRIFRMWVTGKAFPNASGQETKENGSIQKEEERKAVQQARQHLRDARFAHAVAHKFPKCYQEMLAMVEAHSDDEYRPKRGAYVVKTPGYRSEAAGIFIRRVDERMARDDELKGKRVQRRKRFRPKNPTQSMFTKPPKGLPLDFYHPDWYNNILSISQRKDMADVFKVMFLPDPSLSLLGNTHPDEKLGDKKFTEKHWARATKHYNLKHEEDPGSEDEESSDDDDETYAGTSEDLDDTNGEDDDEEEEDDYEEEEEEDEDDDDDDEEEEEPLVVGKGKKRAETKESAAKGRGEYYVEDEDMEADEDDARAKRTNLDIDGLELKQNIPSKPSTNSEVLPTTIGEHILENIFSKLPRFPEGTQNVHLTPVCKSWHEAGKKMFWSDIRVSGMVALVKLHIMAVEFPERAVKTKTLWIHDTNFMKDFGRTKWAALSDEEKGWAKDYVWPSFWAYPWLPKASVYLIS</sequence>
<dbReference type="RefSeq" id="XP_007406220.1">
    <property type="nucleotide sequence ID" value="XM_007406158.1"/>
</dbReference>
<reference evidence="3" key="1">
    <citation type="journal article" date="2011" name="Proc. Natl. Acad. Sci. U.S.A.">
        <title>Obligate biotrophy features unraveled by the genomic analysis of rust fungi.</title>
        <authorList>
            <person name="Duplessis S."/>
            <person name="Cuomo C.A."/>
            <person name="Lin Y.-C."/>
            <person name="Aerts A."/>
            <person name="Tisserant E."/>
            <person name="Veneault-Fourrey C."/>
            <person name="Joly D.L."/>
            <person name="Hacquard S."/>
            <person name="Amselem J."/>
            <person name="Cantarel B.L."/>
            <person name="Chiu R."/>
            <person name="Coutinho P.M."/>
            <person name="Feau N."/>
            <person name="Field M."/>
            <person name="Frey P."/>
            <person name="Gelhaye E."/>
            <person name="Goldberg J."/>
            <person name="Grabherr M.G."/>
            <person name="Kodira C.D."/>
            <person name="Kohler A."/>
            <person name="Kuees U."/>
            <person name="Lindquist E.A."/>
            <person name="Lucas S.M."/>
            <person name="Mago R."/>
            <person name="Mauceli E."/>
            <person name="Morin E."/>
            <person name="Murat C."/>
            <person name="Pangilinan J.L."/>
            <person name="Park R."/>
            <person name="Pearson M."/>
            <person name="Quesneville H."/>
            <person name="Rouhier N."/>
            <person name="Sakthikumar S."/>
            <person name="Salamov A.A."/>
            <person name="Schmutz J."/>
            <person name="Selles B."/>
            <person name="Shapiro H."/>
            <person name="Tanguay P."/>
            <person name="Tuskan G.A."/>
            <person name="Henrissat B."/>
            <person name="Van de Peer Y."/>
            <person name="Rouze P."/>
            <person name="Ellis J.G."/>
            <person name="Dodds P.N."/>
            <person name="Schein J.E."/>
            <person name="Zhong S."/>
            <person name="Hamelin R.C."/>
            <person name="Grigoriev I.V."/>
            <person name="Szabo L.J."/>
            <person name="Martin F."/>
        </authorList>
    </citation>
    <scope>NUCLEOTIDE SEQUENCE [LARGE SCALE GENOMIC DNA]</scope>
    <source>
        <strain evidence="3">98AG31 / pathotype 3-4-7</strain>
    </source>
</reference>
<dbReference type="EMBL" id="GL883094">
    <property type="protein sequence ID" value="EGG10751.1"/>
    <property type="molecule type" value="Genomic_DNA"/>
</dbReference>
<gene>
    <name evidence="2" type="ORF">MELLADRAFT_93513</name>
</gene>
<dbReference type="GO" id="GO:1901673">
    <property type="term" value="P:regulation of mitotic spindle assembly"/>
    <property type="evidence" value="ECO:0007669"/>
    <property type="project" value="TreeGrafter"/>
</dbReference>
<name>F4RAP0_MELLP</name>
<dbReference type="KEGG" id="mlr:MELLADRAFT_93513"/>
<dbReference type="STRING" id="747676.F4RAP0"/>
<feature type="region of interest" description="Disordered" evidence="1">
    <location>
        <begin position="1"/>
        <end position="40"/>
    </location>
</feature>
<feature type="compositionally biased region" description="Low complexity" evidence="1">
    <location>
        <begin position="152"/>
        <end position="169"/>
    </location>
</feature>
<evidence type="ECO:0000313" key="2">
    <source>
        <dbReference type="EMBL" id="EGG10751.1"/>
    </source>
</evidence>
<dbReference type="GO" id="GO:0017056">
    <property type="term" value="F:structural constituent of nuclear pore"/>
    <property type="evidence" value="ECO:0007669"/>
    <property type="project" value="TreeGrafter"/>
</dbReference>
<feature type="compositionally biased region" description="Basic and acidic residues" evidence="1">
    <location>
        <begin position="596"/>
        <end position="610"/>
    </location>
</feature>
<protein>
    <submittedName>
        <fullName evidence="2">Uncharacterized protein</fullName>
    </submittedName>
</protein>
<dbReference type="Proteomes" id="UP000001072">
    <property type="component" value="Unassembled WGS sequence"/>
</dbReference>
<feature type="compositionally biased region" description="Acidic residues" evidence="1">
    <location>
        <begin position="611"/>
        <end position="622"/>
    </location>
</feature>
<feature type="region of interest" description="Disordered" evidence="1">
    <location>
        <begin position="490"/>
        <end position="509"/>
    </location>
</feature>
<keyword evidence="3" id="KW-1185">Reference proteome</keyword>
<dbReference type="GO" id="GO:0006406">
    <property type="term" value="P:mRNA export from nucleus"/>
    <property type="evidence" value="ECO:0007669"/>
    <property type="project" value="TreeGrafter"/>
</dbReference>